<dbReference type="VEuPathDB" id="FungiDB:I7I53_09684"/>
<name>A0A8A1L4N3_AJEC8</name>
<organism evidence="1 2">
    <name type="scientific">Ajellomyces capsulatus (strain H88)</name>
    <name type="common">Darling's disease fungus</name>
    <name type="synonym">Histoplasma capsulatum</name>
    <dbReference type="NCBI Taxonomy" id="544711"/>
    <lineage>
        <taxon>Eukaryota</taxon>
        <taxon>Fungi</taxon>
        <taxon>Dikarya</taxon>
        <taxon>Ascomycota</taxon>
        <taxon>Pezizomycotina</taxon>
        <taxon>Eurotiomycetes</taxon>
        <taxon>Eurotiomycetidae</taxon>
        <taxon>Onygenales</taxon>
        <taxon>Ajellomycetaceae</taxon>
        <taxon>Histoplasma</taxon>
    </lineage>
</organism>
<dbReference type="Proteomes" id="UP000663419">
    <property type="component" value="Chromosome 1"/>
</dbReference>
<dbReference type="AlphaFoldDB" id="A0A8A1L4N3"/>
<accession>A0A8A1L4N3</accession>
<evidence type="ECO:0000313" key="1">
    <source>
        <dbReference type="EMBL" id="QSS49358.1"/>
    </source>
</evidence>
<sequence>MRRWGYESERLKCINGNARLRHSMLPVMIFASVTGHKPIPPPTSMKDYWGQDVFCWDISLRGSMEATACKLEPFLPAAFPFISSSSCRLLSTLIP</sequence>
<reference evidence="1" key="1">
    <citation type="submission" date="2021-01" db="EMBL/GenBank/DDBJ databases">
        <title>Chromosome-level genome assembly of a human fungal pathogen reveals clustering of transcriptionally co-regulated genes.</title>
        <authorList>
            <person name="Voorhies M."/>
            <person name="Cohen S."/>
            <person name="Shea T.P."/>
            <person name="Petrus S."/>
            <person name="Munoz J.F."/>
            <person name="Poplawski S."/>
            <person name="Goldman W.E."/>
            <person name="Michael T."/>
            <person name="Cuomo C.A."/>
            <person name="Sil A."/>
            <person name="Beyhan S."/>
        </authorList>
    </citation>
    <scope>NUCLEOTIDE SEQUENCE</scope>
    <source>
        <strain evidence="1">H88</strain>
    </source>
</reference>
<dbReference type="EMBL" id="CP069102">
    <property type="protein sequence ID" value="QSS49358.1"/>
    <property type="molecule type" value="Genomic_DNA"/>
</dbReference>
<protein>
    <submittedName>
        <fullName evidence="1">Uncharacterized protein</fullName>
    </submittedName>
</protein>
<gene>
    <name evidence="1" type="ORF">I7I53_09684</name>
</gene>
<proteinExistence type="predicted"/>
<evidence type="ECO:0000313" key="2">
    <source>
        <dbReference type="Proteomes" id="UP000663419"/>
    </source>
</evidence>